<dbReference type="EMBL" id="KL363209">
    <property type="protein sequence ID" value="KFD54339.1"/>
    <property type="molecule type" value="Genomic_DNA"/>
</dbReference>
<dbReference type="AlphaFoldDB" id="A0A085MAU3"/>
<proteinExistence type="predicted"/>
<dbReference type="EMBL" id="KL367474">
    <property type="protein sequence ID" value="KFD73103.1"/>
    <property type="molecule type" value="Genomic_DNA"/>
</dbReference>
<reference evidence="1 3" key="1">
    <citation type="journal article" date="2014" name="Nat. Genet.">
        <title>Genome and transcriptome of the porcine whipworm Trichuris suis.</title>
        <authorList>
            <person name="Jex A.R."/>
            <person name="Nejsum P."/>
            <person name="Schwarz E.M."/>
            <person name="Hu L."/>
            <person name="Young N.D."/>
            <person name="Hall R.S."/>
            <person name="Korhonen P.K."/>
            <person name="Liao S."/>
            <person name="Thamsborg S."/>
            <person name="Xia J."/>
            <person name="Xu P."/>
            <person name="Wang S."/>
            <person name="Scheerlinck J.P."/>
            <person name="Hofmann A."/>
            <person name="Sternberg P.W."/>
            <person name="Wang J."/>
            <person name="Gasser R.B."/>
        </authorList>
    </citation>
    <scope>NUCLEOTIDE SEQUENCE [LARGE SCALE GENOMIC DNA]</scope>
    <source>
        <strain evidence="2">DCEP-RM93F</strain>
        <strain evidence="1">DCEP-RM93M</strain>
    </source>
</reference>
<evidence type="ECO:0000313" key="1">
    <source>
        <dbReference type="EMBL" id="KFD54339.1"/>
    </source>
</evidence>
<sequence length="62" mass="7002">MIPDSRTTGTGSPWKSLMKMTDRRHLLLTIHLCWKAEDSFAPIAVTSKEPGKATTLETYKPR</sequence>
<evidence type="ECO:0000313" key="2">
    <source>
        <dbReference type="EMBL" id="KFD73103.1"/>
    </source>
</evidence>
<organism evidence="1 3">
    <name type="scientific">Trichuris suis</name>
    <name type="common">pig whipworm</name>
    <dbReference type="NCBI Taxonomy" id="68888"/>
    <lineage>
        <taxon>Eukaryota</taxon>
        <taxon>Metazoa</taxon>
        <taxon>Ecdysozoa</taxon>
        <taxon>Nematoda</taxon>
        <taxon>Enoplea</taxon>
        <taxon>Dorylaimia</taxon>
        <taxon>Trichinellida</taxon>
        <taxon>Trichuridae</taxon>
        <taxon>Trichuris</taxon>
    </lineage>
</organism>
<keyword evidence="3" id="KW-1185">Reference proteome</keyword>
<dbReference type="Proteomes" id="UP000030764">
    <property type="component" value="Unassembled WGS sequence"/>
</dbReference>
<name>A0A085MAU3_9BILA</name>
<protein>
    <submittedName>
        <fullName evidence="1">Uncharacterized protein</fullName>
    </submittedName>
</protein>
<accession>A0A085MAU3</accession>
<dbReference type="Proteomes" id="UP000030758">
    <property type="component" value="Unassembled WGS sequence"/>
</dbReference>
<evidence type="ECO:0000313" key="3">
    <source>
        <dbReference type="Proteomes" id="UP000030764"/>
    </source>
</evidence>
<gene>
    <name evidence="1" type="ORF">M513_04881</name>
    <name evidence="2" type="ORF">M514_04881</name>
</gene>